<evidence type="ECO:0000256" key="2">
    <source>
        <dbReference type="ARBA" id="ARBA00011901"/>
    </source>
</evidence>
<dbReference type="InterPro" id="IPR021731">
    <property type="entry name" value="AMIN_dom"/>
</dbReference>
<keyword evidence="3" id="KW-0378">Hydrolase</keyword>
<comment type="caution">
    <text evidence="5">The sequence shown here is derived from an EMBL/GenBank/DDBJ whole genome shotgun (WGS) entry which is preliminary data.</text>
</comment>
<keyword evidence="6" id="KW-1185">Reference proteome</keyword>
<evidence type="ECO:0000313" key="6">
    <source>
        <dbReference type="Proteomes" id="UP000291301"/>
    </source>
</evidence>
<dbReference type="InterPro" id="IPR002508">
    <property type="entry name" value="MurNAc-LAA_cat"/>
</dbReference>
<dbReference type="OrthoDB" id="9806267at2"/>
<dbReference type="EMBL" id="SJST01000003">
    <property type="protein sequence ID" value="TCD14511.1"/>
    <property type="molecule type" value="Genomic_DNA"/>
</dbReference>
<dbReference type="Pfam" id="PF11741">
    <property type="entry name" value="AMIN"/>
    <property type="match status" value="1"/>
</dbReference>
<evidence type="ECO:0000256" key="1">
    <source>
        <dbReference type="ARBA" id="ARBA00001561"/>
    </source>
</evidence>
<sequence length="418" mass="46290">MARLRSTYRFGKVAGRTVRATLFFFAFLLFQPPIAFATPPVALDMRIAGDHEVSRIVIEFDEPVEVTHTILDRPWRLVLDLGKIAYGFNDSAVRNSNLIESVRYGDMSEEHSRIIFETGKPFKVRTIDTRAAAQDGRHNLVIDLEVTDARTFADALDRKLTTTSLVNTAQKRDRLGAVRNRDDTFTIVLDPGHGGIDDGARGTQGTMEKDITLEFAEVLRDRLSGYMGAEVFMTRDSDVFVALGDRTGFARQHGADLFISIHADYLRQQDVRGATIYTISEKASDAVSAAIAKDQNLADSVAGVELPDSGDEVTDILVDLTRRETLGFSVQFARLAISDLRGFARLIKNPHRYAGFYVLKAPDVPSVLIELGYLSNQDDEKLMNDAEWRDGLADRLAAAIEKFAALSSKDLALAPDAQ</sequence>
<organism evidence="5 6">
    <name type="scientific">Oricola cellulosilytica</name>
    <dbReference type="NCBI Taxonomy" id="1429082"/>
    <lineage>
        <taxon>Bacteria</taxon>
        <taxon>Pseudomonadati</taxon>
        <taxon>Pseudomonadota</taxon>
        <taxon>Alphaproteobacteria</taxon>
        <taxon>Hyphomicrobiales</taxon>
        <taxon>Ahrensiaceae</taxon>
        <taxon>Oricola</taxon>
    </lineage>
</organism>
<dbReference type="GO" id="GO:0009253">
    <property type="term" value="P:peptidoglycan catabolic process"/>
    <property type="evidence" value="ECO:0007669"/>
    <property type="project" value="InterPro"/>
</dbReference>
<protein>
    <recommendedName>
        <fullName evidence="2">N-acetylmuramoyl-L-alanine amidase</fullName>
        <ecNumber evidence="2">3.5.1.28</ecNumber>
    </recommendedName>
</protein>
<dbReference type="SUPFAM" id="SSF53187">
    <property type="entry name" value="Zn-dependent exopeptidases"/>
    <property type="match status" value="1"/>
</dbReference>
<dbReference type="SMART" id="SM00646">
    <property type="entry name" value="Ami_3"/>
    <property type="match status" value="1"/>
</dbReference>
<dbReference type="PANTHER" id="PTHR30404">
    <property type="entry name" value="N-ACETYLMURAMOYL-L-ALANINE AMIDASE"/>
    <property type="match status" value="1"/>
</dbReference>
<dbReference type="GO" id="GO:0008745">
    <property type="term" value="F:N-acetylmuramoyl-L-alanine amidase activity"/>
    <property type="evidence" value="ECO:0007669"/>
    <property type="project" value="UniProtKB-EC"/>
</dbReference>
<dbReference type="Pfam" id="PF01520">
    <property type="entry name" value="Amidase_3"/>
    <property type="match status" value="1"/>
</dbReference>
<dbReference type="InterPro" id="IPR050695">
    <property type="entry name" value="N-acetylmuramoyl_amidase_3"/>
</dbReference>
<dbReference type="RefSeq" id="WP_131568610.1">
    <property type="nucleotide sequence ID" value="NZ_JAINFK010000002.1"/>
</dbReference>
<dbReference type="Gene3D" id="2.60.40.3500">
    <property type="match status" value="1"/>
</dbReference>
<dbReference type="CDD" id="cd02696">
    <property type="entry name" value="MurNAc-LAA"/>
    <property type="match status" value="1"/>
</dbReference>
<proteinExistence type="predicted"/>
<name>A0A4R0PB81_9HYPH</name>
<evidence type="ECO:0000256" key="3">
    <source>
        <dbReference type="ARBA" id="ARBA00022801"/>
    </source>
</evidence>
<dbReference type="Gene3D" id="3.40.630.40">
    <property type="entry name" value="Zn-dependent exopeptidases"/>
    <property type="match status" value="1"/>
</dbReference>
<dbReference type="AlphaFoldDB" id="A0A4R0PB81"/>
<feature type="domain" description="MurNAc-LAA" evidence="4">
    <location>
        <begin position="247"/>
        <end position="401"/>
    </location>
</feature>
<dbReference type="EC" id="3.5.1.28" evidence="2"/>
<comment type="catalytic activity">
    <reaction evidence="1">
        <text>Hydrolyzes the link between N-acetylmuramoyl residues and L-amino acid residues in certain cell-wall glycopeptides.</text>
        <dbReference type="EC" id="3.5.1.28"/>
    </reaction>
</comment>
<dbReference type="Proteomes" id="UP000291301">
    <property type="component" value="Unassembled WGS sequence"/>
</dbReference>
<accession>A0A4R0PB81</accession>
<gene>
    <name evidence="5" type="ORF">E0D97_10665</name>
</gene>
<evidence type="ECO:0000259" key="4">
    <source>
        <dbReference type="SMART" id="SM00646"/>
    </source>
</evidence>
<dbReference type="PANTHER" id="PTHR30404:SF0">
    <property type="entry name" value="N-ACETYLMURAMOYL-L-ALANINE AMIDASE AMIC"/>
    <property type="match status" value="1"/>
</dbReference>
<reference evidence="5 6" key="1">
    <citation type="journal article" date="2015" name="Antonie Van Leeuwenhoek">
        <title>Oricola cellulosilytica gen. nov., sp. nov., a cellulose-degrading bacterium of the family Phyllobacteriaceae isolated from surface seashore water, and emended descriptions of Mesorhizobium loti and Phyllobacterium myrsinacearum.</title>
        <authorList>
            <person name="Hameed A."/>
            <person name="Shahina M."/>
            <person name="Lai W.A."/>
            <person name="Lin S.Y."/>
            <person name="Young L.S."/>
            <person name="Liu Y.C."/>
            <person name="Hsu Y.H."/>
            <person name="Young C.C."/>
        </authorList>
    </citation>
    <scope>NUCLEOTIDE SEQUENCE [LARGE SCALE GENOMIC DNA]</scope>
    <source>
        <strain evidence="5 6">KCTC 52183</strain>
    </source>
</reference>
<evidence type="ECO:0000313" key="5">
    <source>
        <dbReference type="EMBL" id="TCD14511.1"/>
    </source>
</evidence>
<dbReference type="GO" id="GO:0030288">
    <property type="term" value="C:outer membrane-bounded periplasmic space"/>
    <property type="evidence" value="ECO:0007669"/>
    <property type="project" value="TreeGrafter"/>
</dbReference>